<comment type="caution">
    <text evidence="2">The sequence shown here is derived from an EMBL/GenBank/DDBJ whole genome shotgun (WGS) entry which is preliminary data.</text>
</comment>
<protein>
    <submittedName>
        <fullName evidence="2">Uncharacterized protein</fullName>
    </submittedName>
</protein>
<evidence type="ECO:0000256" key="1">
    <source>
        <dbReference type="SAM" id="Phobius"/>
    </source>
</evidence>
<proteinExistence type="predicted"/>
<name>A0ABS8RYC6_DATST</name>
<evidence type="ECO:0000313" key="2">
    <source>
        <dbReference type="EMBL" id="MCD7451772.1"/>
    </source>
</evidence>
<evidence type="ECO:0000313" key="3">
    <source>
        <dbReference type="Proteomes" id="UP000823775"/>
    </source>
</evidence>
<feature type="transmembrane region" description="Helical" evidence="1">
    <location>
        <begin position="12"/>
        <end position="30"/>
    </location>
</feature>
<dbReference type="EMBL" id="JACEIK010000181">
    <property type="protein sequence ID" value="MCD7451772.1"/>
    <property type="molecule type" value="Genomic_DNA"/>
</dbReference>
<dbReference type="Proteomes" id="UP000823775">
    <property type="component" value="Unassembled WGS sequence"/>
</dbReference>
<keyword evidence="1" id="KW-1133">Transmembrane helix</keyword>
<accession>A0ABS8RYC6</accession>
<keyword evidence="1" id="KW-0812">Transmembrane</keyword>
<sequence length="76" mass="8781">MTDSSTSQQNHTSLILFLPILRLFLAGVVSRNLNFLPPTLSTLREGDPVFYVYFMIFLPDWDRISWSISQLGMFPK</sequence>
<reference evidence="2 3" key="1">
    <citation type="journal article" date="2021" name="BMC Genomics">
        <title>Datura genome reveals duplications of psychoactive alkaloid biosynthetic genes and high mutation rate following tissue culture.</title>
        <authorList>
            <person name="Rajewski A."/>
            <person name="Carter-House D."/>
            <person name="Stajich J."/>
            <person name="Litt A."/>
        </authorList>
    </citation>
    <scope>NUCLEOTIDE SEQUENCE [LARGE SCALE GENOMIC DNA]</scope>
    <source>
        <strain evidence="2">AR-01</strain>
    </source>
</reference>
<keyword evidence="1" id="KW-0472">Membrane</keyword>
<gene>
    <name evidence="2" type="ORF">HAX54_013420</name>
</gene>
<keyword evidence="3" id="KW-1185">Reference proteome</keyword>
<organism evidence="2 3">
    <name type="scientific">Datura stramonium</name>
    <name type="common">Jimsonweed</name>
    <name type="synonym">Common thornapple</name>
    <dbReference type="NCBI Taxonomy" id="4076"/>
    <lineage>
        <taxon>Eukaryota</taxon>
        <taxon>Viridiplantae</taxon>
        <taxon>Streptophyta</taxon>
        <taxon>Embryophyta</taxon>
        <taxon>Tracheophyta</taxon>
        <taxon>Spermatophyta</taxon>
        <taxon>Magnoliopsida</taxon>
        <taxon>eudicotyledons</taxon>
        <taxon>Gunneridae</taxon>
        <taxon>Pentapetalae</taxon>
        <taxon>asterids</taxon>
        <taxon>lamiids</taxon>
        <taxon>Solanales</taxon>
        <taxon>Solanaceae</taxon>
        <taxon>Solanoideae</taxon>
        <taxon>Datureae</taxon>
        <taxon>Datura</taxon>
    </lineage>
</organism>